<dbReference type="EMBL" id="JACHZG010000001">
    <property type="protein sequence ID" value="MBB3327346.1"/>
    <property type="molecule type" value="Genomic_DNA"/>
</dbReference>
<name>A0A7W5JW12_9ACTN</name>
<dbReference type="InterPro" id="IPR008407">
    <property type="entry name" value="Brnchd-chn_aa_trnsp_AzlD"/>
</dbReference>
<evidence type="ECO:0000313" key="2">
    <source>
        <dbReference type="EMBL" id="MBB3327346.1"/>
    </source>
</evidence>
<keyword evidence="1" id="KW-0472">Membrane</keyword>
<proteinExistence type="predicted"/>
<feature type="transmembrane region" description="Helical" evidence="1">
    <location>
        <begin position="85"/>
        <end position="103"/>
    </location>
</feature>
<comment type="caution">
    <text evidence="2">The sequence shown here is derived from an EMBL/GenBank/DDBJ whole genome shotgun (WGS) entry which is preliminary data.</text>
</comment>
<sequence length="107" mass="10950">MNLWVPVLVACVGSYLIKLAGLSLPSSVLAEPRVQRVTTLLPVAMLSALVCVQLVDGGGGTYALDWRVVAGVGAGAVALLLRRGFLVVFVVAVAVTALLRLLVPAGG</sequence>
<keyword evidence="3" id="KW-1185">Reference proteome</keyword>
<organism evidence="2 3">
    <name type="scientific">Microlunatus antarcticus</name>
    <dbReference type="NCBI Taxonomy" id="53388"/>
    <lineage>
        <taxon>Bacteria</taxon>
        <taxon>Bacillati</taxon>
        <taxon>Actinomycetota</taxon>
        <taxon>Actinomycetes</taxon>
        <taxon>Propionibacteriales</taxon>
        <taxon>Propionibacteriaceae</taxon>
        <taxon>Microlunatus</taxon>
    </lineage>
</organism>
<keyword evidence="1" id="KW-1133">Transmembrane helix</keyword>
<dbReference type="Pfam" id="PF05437">
    <property type="entry name" value="AzlD"/>
    <property type="match status" value="1"/>
</dbReference>
<dbReference type="Proteomes" id="UP000565572">
    <property type="component" value="Unassembled WGS sequence"/>
</dbReference>
<gene>
    <name evidence="2" type="ORF">FHX39_002290</name>
</gene>
<accession>A0A7W5JW12</accession>
<keyword evidence="1" id="KW-0812">Transmembrane</keyword>
<dbReference type="AlphaFoldDB" id="A0A7W5JW12"/>
<evidence type="ECO:0000313" key="3">
    <source>
        <dbReference type="Proteomes" id="UP000565572"/>
    </source>
</evidence>
<protein>
    <submittedName>
        <fullName evidence="2">Branched-subunit amino acid transport protein</fullName>
    </submittedName>
</protein>
<evidence type="ECO:0000256" key="1">
    <source>
        <dbReference type="SAM" id="Phobius"/>
    </source>
</evidence>
<dbReference type="RefSeq" id="WP_183338513.1">
    <property type="nucleotide sequence ID" value="NZ_JACHZG010000001.1"/>
</dbReference>
<feature type="transmembrane region" description="Helical" evidence="1">
    <location>
        <begin position="40"/>
        <end position="64"/>
    </location>
</feature>
<reference evidence="2 3" key="1">
    <citation type="submission" date="2020-08" db="EMBL/GenBank/DDBJ databases">
        <title>Sequencing the genomes of 1000 actinobacteria strains.</title>
        <authorList>
            <person name="Klenk H.-P."/>
        </authorList>
    </citation>
    <scope>NUCLEOTIDE SEQUENCE [LARGE SCALE GENOMIC DNA]</scope>
    <source>
        <strain evidence="2 3">DSM 11053</strain>
    </source>
</reference>